<feature type="domain" description="Fumarylacetoacetase-like C-terminal" evidence="2">
    <location>
        <begin position="27"/>
        <end position="232"/>
    </location>
</feature>
<keyword evidence="3" id="KW-0378">Hydrolase</keyword>
<proteinExistence type="predicted"/>
<protein>
    <submittedName>
        <fullName evidence="3">Fumarylacetoacetate hydrolase family protein</fullName>
    </submittedName>
</protein>
<keyword evidence="4" id="KW-1185">Reference proteome</keyword>
<reference evidence="3 4" key="1">
    <citation type="journal article" date="2024" name="Chem. Sci.">
        <title>Discovery of megapolipeptins by genome mining of a Burkholderiales bacteria collection.</title>
        <authorList>
            <person name="Paulo B.S."/>
            <person name="Recchia M.J.J."/>
            <person name="Lee S."/>
            <person name="Fergusson C.H."/>
            <person name="Romanowski S.B."/>
            <person name="Hernandez A."/>
            <person name="Krull N."/>
            <person name="Liu D.Y."/>
            <person name="Cavanagh H."/>
            <person name="Bos A."/>
            <person name="Gray C.A."/>
            <person name="Murphy B.T."/>
            <person name="Linington R.G."/>
            <person name="Eustaquio A.S."/>
        </authorList>
    </citation>
    <scope>NUCLEOTIDE SEQUENCE [LARGE SCALE GENOMIC DNA]</scope>
    <source>
        <strain evidence="3 4">RL17-338-BIC-A</strain>
    </source>
</reference>
<dbReference type="Pfam" id="PF01557">
    <property type="entry name" value="FAA_hydrolase"/>
    <property type="match status" value="1"/>
</dbReference>
<dbReference type="PANTHER" id="PTHR11820">
    <property type="entry name" value="ACYLPYRUVASE"/>
    <property type="match status" value="1"/>
</dbReference>
<dbReference type="InterPro" id="IPR011234">
    <property type="entry name" value="Fumarylacetoacetase-like_C"/>
</dbReference>
<dbReference type="Gene3D" id="3.90.850.10">
    <property type="entry name" value="Fumarylacetoacetase-like, C-terminal domain"/>
    <property type="match status" value="1"/>
</dbReference>
<evidence type="ECO:0000259" key="2">
    <source>
        <dbReference type="Pfam" id="PF01557"/>
    </source>
</evidence>
<evidence type="ECO:0000313" key="4">
    <source>
        <dbReference type="Proteomes" id="UP001629432"/>
    </source>
</evidence>
<accession>A0ABW9DU01</accession>
<dbReference type="GO" id="GO:0016787">
    <property type="term" value="F:hydrolase activity"/>
    <property type="evidence" value="ECO:0007669"/>
    <property type="project" value="UniProtKB-KW"/>
</dbReference>
<evidence type="ECO:0000256" key="1">
    <source>
        <dbReference type="ARBA" id="ARBA00022723"/>
    </source>
</evidence>
<dbReference type="InterPro" id="IPR036663">
    <property type="entry name" value="Fumarylacetoacetase_C_sf"/>
</dbReference>
<gene>
    <name evidence="3" type="ORF">PQQ63_16460</name>
</gene>
<comment type="caution">
    <text evidence="3">The sequence shown here is derived from an EMBL/GenBank/DDBJ whole genome shotgun (WGS) entry which is preliminary data.</text>
</comment>
<keyword evidence="1" id="KW-0479">Metal-binding</keyword>
<dbReference type="PANTHER" id="PTHR11820:SF90">
    <property type="entry name" value="FLUTATHIONE S-TRANSFERASE"/>
    <property type="match status" value="1"/>
</dbReference>
<sequence>MNLVFESAPAVTVPVAGSDDAFPVRRIYCVGRNYAAHAREMGFDPDREPPFFFCKPADAIVYVAPGTTGEFPYPSETDNCHYEMELVAAIGKGGKNISVDEALEHVFGYALGLDMTRRDLQMEMRKMGRPWDIGKAFDHSAPIGPLHRTEQTGHLKDGTIWLNVNGTSKQRADISQLIWSVAETIAYLSRFFELVPGDLIYTGTPEGVGAVIKGDTMHGGIDGLGELQVKVV</sequence>
<name>A0ABW9DU01_9BURK</name>
<dbReference type="SUPFAM" id="SSF56529">
    <property type="entry name" value="FAH"/>
    <property type="match status" value="1"/>
</dbReference>
<dbReference type="RefSeq" id="WP_408337168.1">
    <property type="nucleotide sequence ID" value="NZ_JAQQCF010000013.1"/>
</dbReference>
<dbReference type="Proteomes" id="UP001629432">
    <property type="component" value="Unassembled WGS sequence"/>
</dbReference>
<organism evidence="3 4">
    <name type="scientific">Paraburkholderia metrosideri</name>
    <dbReference type="NCBI Taxonomy" id="580937"/>
    <lineage>
        <taxon>Bacteria</taxon>
        <taxon>Pseudomonadati</taxon>
        <taxon>Pseudomonadota</taxon>
        <taxon>Betaproteobacteria</taxon>
        <taxon>Burkholderiales</taxon>
        <taxon>Burkholderiaceae</taxon>
        <taxon>Paraburkholderia</taxon>
    </lineage>
</organism>
<evidence type="ECO:0000313" key="3">
    <source>
        <dbReference type="EMBL" id="MFM0638291.1"/>
    </source>
</evidence>
<dbReference type="EMBL" id="JAQQCF010000013">
    <property type="protein sequence ID" value="MFM0638291.1"/>
    <property type="molecule type" value="Genomic_DNA"/>
</dbReference>